<gene>
    <name evidence="7" type="ORF">HMPREF9708_01457</name>
</gene>
<keyword evidence="5" id="KW-0411">Iron-sulfur</keyword>
<reference evidence="7 8" key="1">
    <citation type="submission" date="2012-01" db="EMBL/GenBank/DDBJ databases">
        <title>The Genome Sequence of Facklamia languida CCUG 37842.</title>
        <authorList>
            <consortium name="The Broad Institute Genome Sequencing Platform"/>
            <person name="Earl A."/>
            <person name="Ward D."/>
            <person name="Feldgarden M."/>
            <person name="Gevers D."/>
            <person name="Huys G."/>
            <person name="Young S.K."/>
            <person name="Zeng Q."/>
            <person name="Gargeya S."/>
            <person name="Fitzgerald M."/>
            <person name="Haas B."/>
            <person name="Abouelleil A."/>
            <person name="Alvarado L."/>
            <person name="Arachchi H.M."/>
            <person name="Berlin A."/>
            <person name="Chapman S.B."/>
            <person name="Gearin G."/>
            <person name="Goldberg J."/>
            <person name="Griggs A."/>
            <person name="Gujja S."/>
            <person name="Hansen M."/>
            <person name="Heiman D."/>
            <person name="Howarth C."/>
            <person name="Larimer J."/>
            <person name="Lui A."/>
            <person name="MacDonald P.J.P."/>
            <person name="McCowen C."/>
            <person name="Montmayeur A."/>
            <person name="Murphy C."/>
            <person name="Neiman D."/>
            <person name="Pearson M."/>
            <person name="Priest M."/>
            <person name="Roberts A."/>
            <person name="Saif S."/>
            <person name="Shea T."/>
            <person name="Sisk P."/>
            <person name="Stolte C."/>
            <person name="Sykes S."/>
            <person name="Wortman J."/>
            <person name="Nusbaum C."/>
            <person name="Birren B."/>
        </authorList>
    </citation>
    <scope>NUCLEOTIDE SEQUENCE [LARGE SCALE GENOMIC DNA]</scope>
    <source>
        <strain evidence="7 8">CCUG 37842</strain>
    </source>
</reference>
<dbReference type="STRING" id="883113.HMPREF9708_01457"/>
<organism evidence="7 8">
    <name type="scientific">Facklamia languida CCUG 37842</name>
    <dbReference type="NCBI Taxonomy" id="883113"/>
    <lineage>
        <taxon>Bacteria</taxon>
        <taxon>Bacillati</taxon>
        <taxon>Bacillota</taxon>
        <taxon>Bacilli</taxon>
        <taxon>Lactobacillales</taxon>
        <taxon>Aerococcaceae</taxon>
        <taxon>Facklamia</taxon>
    </lineage>
</organism>
<dbReference type="HOGENOM" id="CLU_044464_0_0_9"/>
<dbReference type="CDD" id="cd01335">
    <property type="entry name" value="Radical_SAM"/>
    <property type="match status" value="1"/>
</dbReference>
<dbReference type="InterPro" id="IPR006638">
    <property type="entry name" value="Elp3/MiaA/NifB-like_rSAM"/>
</dbReference>
<feature type="domain" description="Radical SAM core" evidence="6">
    <location>
        <begin position="16"/>
        <end position="247"/>
    </location>
</feature>
<keyword evidence="2" id="KW-0949">S-adenosyl-L-methionine</keyword>
<dbReference type="PROSITE" id="PS51257">
    <property type="entry name" value="PROKAR_LIPOPROTEIN"/>
    <property type="match status" value="1"/>
</dbReference>
<dbReference type="SFLD" id="SFLDS00029">
    <property type="entry name" value="Radical_SAM"/>
    <property type="match status" value="1"/>
</dbReference>
<dbReference type="SUPFAM" id="SSF102114">
    <property type="entry name" value="Radical SAM enzymes"/>
    <property type="match status" value="1"/>
</dbReference>
<evidence type="ECO:0000256" key="4">
    <source>
        <dbReference type="ARBA" id="ARBA00023004"/>
    </source>
</evidence>
<dbReference type="Pfam" id="PF04055">
    <property type="entry name" value="Radical_SAM"/>
    <property type="match status" value="1"/>
</dbReference>
<evidence type="ECO:0000313" key="7">
    <source>
        <dbReference type="EMBL" id="EHR36196.1"/>
    </source>
</evidence>
<dbReference type="InterPro" id="IPR007197">
    <property type="entry name" value="rSAM"/>
</dbReference>
<dbReference type="eggNOG" id="COG1032">
    <property type="taxonomic scope" value="Bacteria"/>
</dbReference>
<dbReference type="InterPro" id="IPR051198">
    <property type="entry name" value="BchE-like"/>
</dbReference>
<dbReference type="OrthoDB" id="9777636at2"/>
<dbReference type="AlphaFoldDB" id="H3NKR8"/>
<keyword evidence="3" id="KW-0479">Metal-binding</keyword>
<dbReference type="GO" id="GO:0051536">
    <property type="term" value="F:iron-sulfur cluster binding"/>
    <property type="evidence" value="ECO:0007669"/>
    <property type="project" value="UniProtKB-KW"/>
</dbReference>
<dbReference type="SMART" id="SM00729">
    <property type="entry name" value="Elp3"/>
    <property type="match status" value="1"/>
</dbReference>
<keyword evidence="4" id="KW-0408">Iron</keyword>
<evidence type="ECO:0000313" key="8">
    <source>
        <dbReference type="Proteomes" id="UP000006190"/>
    </source>
</evidence>
<dbReference type="PROSITE" id="PS51918">
    <property type="entry name" value="RADICAL_SAM"/>
    <property type="match status" value="1"/>
</dbReference>
<comment type="cofactor">
    <cofactor evidence="1">
        <name>[4Fe-4S] cluster</name>
        <dbReference type="ChEBI" id="CHEBI:49883"/>
    </cofactor>
</comment>
<proteinExistence type="predicted"/>
<evidence type="ECO:0000256" key="3">
    <source>
        <dbReference type="ARBA" id="ARBA00022723"/>
    </source>
</evidence>
<protein>
    <recommendedName>
        <fullName evidence="6">Radical SAM core domain-containing protein</fullName>
    </recommendedName>
</protein>
<comment type="caution">
    <text evidence="7">The sequence shown here is derived from an EMBL/GenBank/DDBJ whole genome shotgun (WGS) entry which is preliminary data.</text>
</comment>
<dbReference type="PATRIC" id="fig|883113.3.peg.1456"/>
<dbReference type="InterPro" id="IPR023404">
    <property type="entry name" value="rSAM_horseshoe"/>
</dbReference>
<dbReference type="PANTHER" id="PTHR43409:SF4">
    <property type="entry name" value="RADICAL SAM SUPERFAMILY PROTEIN"/>
    <property type="match status" value="1"/>
</dbReference>
<dbReference type="InterPro" id="IPR058240">
    <property type="entry name" value="rSAM_sf"/>
</dbReference>
<dbReference type="GO" id="GO:0003824">
    <property type="term" value="F:catalytic activity"/>
    <property type="evidence" value="ECO:0007669"/>
    <property type="project" value="InterPro"/>
</dbReference>
<evidence type="ECO:0000256" key="5">
    <source>
        <dbReference type="ARBA" id="ARBA00023014"/>
    </source>
</evidence>
<dbReference type="GO" id="GO:0046872">
    <property type="term" value="F:metal ion binding"/>
    <property type="evidence" value="ECO:0007669"/>
    <property type="project" value="UniProtKB-KW"/>
</dbReference>
<dbReference type="RefSeq" id="WP_006309674.1">
    <property type="nucleotide sequence ID" value="NZ_JH601133.1"/>
</dbReference>
<dbReference type="EMBL" id="AGEG01000016">
    <property type="protein sequence ID" value="EHR36196.1"/>
    <property type="molecule type" value="Genomic_DNA"/>
</dbReference>
<accession>H3NKR8</accession>
<dbReference type="SFLD" id="SFLDG01095">
    <property type="entry name" value="Uncharacterised_Radical_SAM_Su"/>
    <property type="match status" value="1"/>
</dbReference>
<sequence length="301" mass="34554">MLKLQDFYQGGYYTPMPEMHNLGIPVTAGCDYNQCRFCDLNHLQPFQHFPLDKIKHYITDQAAFYQNQRRKPSKFTLLEGNALCRDTEDLLIILGYLQSAFQVDYVSTFARSYDILRKSPQDLIRLHQAGLDRISIGIETGSDTVLRYQQKGVSAKHQLVALQKLEEAGIRYTCYIMLGLGGRQWSQDHAQKTAAFLNQVHPEELTLVTMVLFKGADLVRSVRSGEFQRLTARESLLEMRQLLEGLELTTVFNATHPTNALSLKGRLPEHKALLLAKLNTYLDQHDSHQIEEDVRLKWQTL</sequence>
<evidence type="ECO:0000256" key="2">
    <source>
        <dbReference type="ARBA" id="ARBA00022691"/>
    </source>
</evidence>
<dbReference type="Proteomes" id="UP000006190">
    <property type="component" value="Unassembled WGS sequence"/>
</dbReference>
<name>H3NKR8_9LACT</name>
<evidence type="ECO:0000259" key="6">
    <source>
        <dbReference type="PROSITE" id="PS51918"/>
    </source>
</evidence>
<dbReference type="SFLD" id="SFLDG01082">
    <property type="entry name" value="B12-binding_domain_containing"/>
    <property type="match status" value="1"/>
</dbReference>
<dbReference type="Gene3D" id="3.80.30.20">
    <property type="entry name" value="tm_1862 like domain"/>
    <property type="match status" value="1"/>
</dbReference>
<evidence type="ECO:0000256" key="1">
    <source>
        <dbReference type="ARBA" id="ARBA00001966"/>
    </source>
</evidence>
<keyword evidence="8" id="KW-1185">Reference proteome</keyword>
<dbReference type="PANTHER" id="PTHR43409">
    <property type="entry name" value="ANAEROBIC MAGNESIUM-PROTOPORPHYRIN IX MONOMETHYL ESTER CYCLASE-RELATED"/>
    <property type="match status" value="1"/>
</dbReference>